<organism evidence="3 4">
    <name type="scientific">Mycena alexandri</name>
    <dbReference type="NCBI Taxonomy" id="1745969"/>
    <lineage>
        <taxon>Eukaryota</taxon>
        <taxon>Fungi</taxon>
        <taxon>Dikarya</taxon>
        <taxon>Basidiomycota</taxon>
        <taxon>Agaricomycotina</taxon>
        <taxon>Agaricomycetes</taxon>
        <taxon>Agaricomycetidae</taxon>
        <taxon>Agaricales</taxon>
        <taxon>Marasmiineae</taxon>
        <taxon>Mycenaceae</taxon>
        <taxon>Mycena</taxon>
    </lineage>
</organism>
<evidence type="ECO:0000256" key="1">
    <source>
        <dbReference type="SAM" id="MobiDB-lite"/>
    </source>
</evidence>
<dbReference type="Pfam" id="PF20209">
    <property type="entry name" value="DUF6570"/>
    <property type="match status" value="1"/>
</dbReference>
<sequence>MHDYPNNIDDDILNDPQNIVANVPLKFVAARVSKGQARRVLQVHRESVGAKAKISKIVDAFDEHNCDDCADAVSVFRTKSKADELAGQRAFANMRAAAKRKEREGRRAASKDKAKKTKPTKSSKALRDKLERVKAARTAKCTKVIPEEVLFPPVPPTRASLHRTLTGMCNTFTPQEFEEAGCAVCGELVPLQELTLKSELDEKLDYSPLDVANVTRRERLNENDPVMELEGPIFDPRHNRCVIYDTLPPSLQDLSEVLAFTFLGPTKPTEEELRRMPMLVRKSRVRDALEERNLDALPDEGVPFGYTWTQTETDESTKDSAQMAVNDDGEEDGTATGPCPFAVQGLTGEEYGNAIEQQGRLTLHMHMLIWIKSAMSPQEIRERMLAKDGDFQKAMIAYLEAAHVGEFLTGTLAEGARVHHVFTLLSVNSQGFARVQAAWLFPDGDITDFTNIRRRLWIRVPIALNKRRAYNLEDLETEMWMNLNRVATGPTSDIDRNSVLVDRFPFDKPHPLEFAFYVLVADQSTSGPYVYPENGIINRWLPDLPQPWRGNVIVFKRGKGHGHPIINISEQDTTFVEAIVKRVIRDGLQTWNHLMPSLRSNRLMGRRAAALIVWRVPELYEMIVKCMTLITLAHFRAVSKASKQDVHEILGRRVVLYTSPFFPRAVAHSAFMDLINELESIIVGSVPLCAMSMPLRPDCPDNLNVIATFNTFARWMHAMLYLFNFYVLFEGDCDGPYRLAGYRFIRFKHPDLMNTVTITFSNLPDLWELEFSAPNSCQWNVITGRTLICPTVNGTSLREGVIGCWARHQHFSANHPPMMNTLTKITASLDVDFVLYEDTDDWQKPCGWLCPGRWRYARACEGVGCWSWGGVQGRFEETDTIMNRFALSSFKWSLGDTCLNVHCGFSARGSLVEH</sequence>
<evidence type="ECO:0000313" key="3">
    <source>
        <dbReference type="EMBL" id="KAJ7035110.1"/>
    </source>
</evidence>
<name>A0AAD6SYE4_9AGAR</name>
<accession>A0AAD6SYE4</accession>
<protein>
    <recommendedName>
        <fullName evidence="2">DUF6570 domain-containing protein</fullName>
    </recommendedName>
</protein>
<feature type="domain" description="DUF6570" evidence="2">
    <location>
        <begin position="245"/>
        <end position="290"/>
    </location>
</feature>
<dbReference type="InterPro" id="IPR046700">
    <property type="entry name" value="DUF6570"/>
</dbReference>
<gene>
    <name evidence="3" type="ORF">C8F04DRAFT_1259176</name>
</gene>
<keyword evidence="4" id="KW-1185">Reference proteome</keyword>
<evidence type="ECO:0000313" key="4">
    <source>
        <dbReference type="Proteomes" id="UP001218188"/>
    </source>
</evidence>
<comment type="caution">
    <text evidence="3">The sequence shown here is derived from an EMBL/GenBank/DDBJ whole genome shotgun (WGS) entry which is preliminary data.</text>
</comment>
<proteinExistence type="predicted"/>
<reference evidence="3" key="1">
    <citation type="submission" date="2023-03" db="EMBL/GenBank/DDBJ databases">
        <title>Massive genome expansion in bonnet fungi (Mycena s.s.) driven by repeated elements and novel gene families across ecological guilds.</title>
        <authorList>
            <consortium name="Lawrence Berkeley National Laboratory"/>
            <person name="Harder C.B."/>
            <person name="Miyauchi S."/>
            <person name="Viragh M."/>
            <person name="Kuo A."/>
            <person name="Thoen E."/>
            <person name="Andreopoulos B."/>
            <person name="Lu D."/>
            <person name="Skrede I."/>
            <person name="Drula E."/>
            <person name="Henrissat B."/>
            <person name="Morin E."/>
            <person name="Kohler A."/>
            <person name="Barry K."/>
            <person name="LaButti K."/>
            <person name="Morin E."/>
            <person name="Salamov A."/>
            <person name="Lipzen A."/>
            <person name="Mereny Z."/>
            <person name="Hegedus B."/>
            <person name="Baldrian P."/>
            <person name="Stursova M."/>
            <person name="Weitz H."/>
            <person name="Taylor A."/>
            <person name="Grigoriev I.V."/>
            <person name="Nagy L.G."/>
            <person name="Martin F."/>
            <person name="Kauserud H."/>
        </authorList>
    </citation>
    <scope>NUCLEOTIDE SEQUENCE</scope>
    <source>
        <strain evidence="3">CBHHK200</strain>
    </source>
</reference>
<dbReference type="Proteomes" id="UP001218188">
    <property type="component" value="Unassembled WGS sequence"/>
</dbReference>
<dbReference type="EMBL" id="JARJCM010000052">
    <property type="protein sequence ID" value="KAJ7035110.1"/>
    <property type="molecule type" value="Genomic_DNA"/>
</dbReference>
<dbReference type="AlphaFoldDB" id="A0AAD6SYE4"/>
<evidence type="ECO:0000259" key="2">
    <source>
        <dbReference type="Pfam" id="PF20209"/>
    </source>
</evidence>
<feature type="compositionally biased region" description="Basic and acidic residues" evidence="1">
    <location>
        <begin position="99"/>
        <end position="112"/>
    </location>
</feature>
<feature type="region of interest" description="Disordered" evidence="1">
    <location>
        <begin position="96"/>
        <end position="127"/>
    </location>
</feature>